<evidence type="ECO:0000256" key="4">
    <source>
        <dbReference type="SAM" id="MobiDB-lite"/>
    </source>
</evidence>
<dbReference type="PANTHER" id="PTHR42763:SF2">
    <property type="entry name" value="ADP-GLUCOSE PHOSPHORYLASE"/>
    <property type="match status" value="1"/>
</dbReference>
<accession>X1UAG0</accession>
<dbReference type="GO" id="GO:0006012">
    <property type="term" value="P:galactose metabolic process"/>
    <property type="evidence" value="ECO:0007669"/>
    <property type="project" value="InterPro"/>
</dbReference>
<dbReference type="InterPro" id="IPR005849">
    <property type="entry name" value="GalP_Utransf_N"/>
</dbReference>
<dbReference type="EMBL" id="BARW01028600">
    <property type="protein sequence ID" value="GAJ14508.1"/>
    <property type="molecule type" value="Genomic_DNA"/>
</dbReference>
<feature type="compositionally biased region" description="Basic and acidic residues" evidence="4">
    <location>
        <begin position="22"/>
        <end position="41"/>
    </location>
</feature>
<gene>
    <name evidence="6" type="ORF">S12H4_46138</name>
</gene>
<sequence>MMKPEFRRDLVSGDWILIAPSRSERSKPKDGIKKCPFEDPQKSGNPFPLLWYPHPKTAPSKIEDLNSWFVQVIPNKYPLLFHQDKCPSVVKNGLEESLDAVGYHEVIITRDHLKTIDKMTLEEIQLVLKAYKERYRTLSKDLCVKYILVFHNQGETAGASLPHPHSQLVALPVIDPDVSGSLNGSADF</sequence>
<dbReference type="PANTHER" id="PTHR42763">
    <property type="entry name" value="ADP-GLUCOSE PHOSPHORYLASE"/>
    <property type="match status" value="1"/>
</dbReference>
<reference evidence="6" key="1">
    <citation type="journal article" date="2014" name="Front. Microbiol.">
        <title>High frequency of phylogenetically diverse reductive dehalogenase-homologous genes in deep subseafloor sedimentary metagenomes.</title>
        <authorList>
            <person name="Kawai M."/>
            <person name="Futagami T."/>
            <person name="Toyoda A."/>
            <person name="Takaki Y."/>
            <person name="Nishi S."/>
            <person name="Hori S."/>
            <person name="Arai W."/>
            <person name="Tsubouchi T."/>
            <person name="Morono Y."/>
            <person name="Uchiyama I."/>
            <person name="Ito T."/>
            <person name="Fujiyama A."/>
            <person name="Inagaki F."/>
            <person name="Takami H."/>
        </authorList>
    </citation>
    <scope>NUCLEOTIDE SEQUENCE</scope>
    <source>
        <strain evidence="6">Expedition CK06-06</strain>
    </source>
</reference>
<comment type="caution">
    <text evidence="6">The sequence shown here is derived from an EMBL/GenBank/DDBJ whole genome shotgun (WGS) entry which is preliminary data.</text>
</comment>
<proteinExistence type="predicted"/>
<dbReference type="InterPro" id="IPR036265">
    <property type="entry name" value="HIT-like_sf"/>
</dbReference>
<dbReference type="GO" id="GO:0008108">
    <property type="term" value="F:UDP-glucose:hexose-1-phosphate uridylyltransferase activity"/>
    <property type="evidence" value="ECO:0007669"/>
    <property type="project" value="InterPro"/>
</dbReference>
<keyword evidence="3" id="KW-0119">Carbohydrate metabolism</keyword>
<protein>
    <recommendedName>
        <fullName evidence="5">Galactose-1-phosphate uridyl transferase N-terminal domain-containing protein</fullName>
    </recommendedName>
</protein>
<evidence type="ECO:0000256" key="2">
    <source>
        <dbReference type="ARBA" id="ARBA00022695"/>
    </source>
</evidence>
<keyword evidence="1" id="KW-0808">Transferase</keyword>
<organism evidence="6">
    <name type="scientific">marine sediment metagenome</name>
    <dbReference type="NCBI Taxonomy" id="412755"/>
    <lineage>
        <taxon>unclassified sequences</taxon>
        <taxon>metagenomes</taxon>
        <taxon>ecological metagenomes</taxon>
    </lineage>
</organism>
<evidence type="ECO:0000256" key="3">
    <source>
        <dbReference type="ARBA" id="ARBA00023277"/>
    </source>
</evidence>
<dbReference type="SUPFAM" id="SSF54197">
    <property type="entry name" value="HIT-like"/>
    <property type="match status" value="1"/>
</dbReference>
<evidence type="ECO:0000313" key="6">
    <source>
        <dbReference type="EMBL" id="GAJ14508.1"/>
    </source>
</evidence>
<name>X1UAG0_9ZZZZ</name>
<feature type="region of interest" description="Disordered" evidence="4">
    <location>
        <begin position="21"/>
        <end position="41"/>
    </location>
</feature>
<evidence type="ECO:0000259" key="5">
    <source>
        <dbReference type="Pfam" id="PF01087"/>
    </source>
</evidence>
<dbReference type="Gene3D" id="3.30.428.10">
    <property type="entry name" value="HIT-like"/>
    <property type="match status" value="1"/>
</dbReference>
<dbReference type="Pfam" id="PF01087">
    <property type="entry name" value="GalP_UDP_transf"/>
    <property type="match status" value="1"/>
</dbReference>
<keyword evidence="2" id="KW-0548">Nucleotidyltransferase</keyword>
<evidence type="ECO:0000256" key="1">
    <source>
        <dbReference type="ARBA" id="ARBA00022679"/>
    </source>
</evidence>
<feature type="domain" description="Galactose-1-phosphate uridyl transferase N-terminal" evidence="5">
    <location>
        <begin position="7"/>
        <end position="170"/>
    </location>
</feature>
<feature type="non-terminal residue" evidence="6">
    <location>
        <position position="188"/>
    </location>
</feature>
<dbReference type="InterPro" id="IPR053177">
    <property type="entry name" value="ADP-glucose_phosphorylase"/>
</dbReference>
<dbReference type="AlphaFoldDB" id="X1UAG0"/>